<dbReference type="RefSeq" id="WP_386739913.1">
    <property type="nucleotide sequence ID" value="NZ_JBHSMG010000002.1"/>
</dbReference>
<reference evidence="3" key="1">
    <citation type="journal article" date="2019" name="Int. J. Syst. Evol. Microbiol.">
        <title>The Global Catalogue of Microorganisms (GCM) 10K type strain sequencing project: providing services to taxonomists for standard genome sequencing and annotation.</title>
        <authorList>
            <consortium name="The Broad Institute Genomics Platform"/>
            <consortium name="The Broad Institute Genome Sequencing Center for Infectious Disease"/>
            <person name="Wu L."/>
            <person name="Ma J."/>
        </authorList>
    </citation>
    <scope>NUCLEOTIDE SEQUENCE [LARGE SCALE GENOMIC DNA]</scope>
    <source>
        <strain evidence="3">CGMCC 4.6997</strain>
    </source>
</reference>
<keyword evidence="3" id="KW-1185">Reference proteome</keyword>
<dbReference type="Proteomes" id="UP001596039">
    <property type="component" value="Unassembled WGS sequence"/>
</dbReference>
<gene>
    <name evidence="2" type="ORF">ACFPJ4_08170</name>
</gene>
<sequence length="236" mass="25424">MTRTAPPDDSEVQASVERVAGRLFPSLRRPQQHPWRRRHLALIGGIIIFASGLGVGAAAHAASSPGTSNPPFGIDCYTDAKAADPAMQVLMDDATLLSDPVKSCRAQQRVTIASNVSEKAISRYLTSGEAECIVVSSPGMSDLFAWKATQDPTTHETVPFWEHEPTSREAVAYLGDSTEPAGFPPSCLHVTIPITQVSTEALGACKVDDRHAAVYPLGSRTSVRVCKDHGYSVWRR</sequence>
<name>A0ABW0NQ78_9MICO</name>
<evidence type="ECO:0000313" key="2">
    <source>
        <dbReference type="EMBL" id="MFC5502212.1"/>
    </source>
</evidence>
<evidence type="ECO:0000313" key="3">
    <source>
        <dbReference type="Proteomes" id="UP001596039"/>
    </source>
</evidence>
<comment type="caution">
    <text evidence="2">The sequence shown here is derived from an EMBL/GenBank/DDBJ whole genome shotgun (WGS) entry which is preliminary data.</text>
</comment>
<keyword evidence="1" id="KW-1133">Transmembrane helix</keyword>
<evidence type="ECO:0000256" key="1">
    <source>
        <dbReference type="SAM" id="Phobius"/>
    </source>
</evidence>
<accession>A0ABW0NQ78</accession>
<proteinExistence type="predicted"/>
<organism evidence="2 3">
    <name type="scientific">Lysinimonas soli</name>
    <dbReference type="NCBI Taxonomy" id="1074233"/>
    <lineage>
        <taxon>Bacteria</taxon>
        <taxon>Bacillati</taxon>
        <taxon>Actinomycetota</taxon>
        <taxon>Actinomycetes</taxon>
        <taxon>Micrococcales</taxon>
        <taxon>Microbacteriaceae</taxon>
        <taxon>Lysinimonas</taxon>
    </lineage>
</organism>
<feature type="transmembrane region" description="Helical" evidence="1">
    <location>
        <begin position="40"/>
        <end position="62"/>
    </location>
</feature>
<dbReference type="EMBL" id="JBHSMG010000002">
    <property type="protein sequence ID" value="MFC5502212.1"/>
    <property type="molecule type" value="Genomic_DNA"/>
</dbReference>
<protein>
    <submittedName>
        <fullName evidence="2">Uncharacterized protein</fullName>
    </submittedName>
</protein>
<keyword evidence="1" id="KW-0812">Transmembrane</keyword>
<keyword evidence="1" id="KW-0472">Membrane</keyword>